<dbReference type="EMBL" id="JANPWB010000009">
    <property type="protein sequence ID" value="KAJ1151974.1"/>
    <property type="molecule type" value="Genomic_DNA"/>
</dbReference>
<dbReference type="Proteomes" id="UP001066276">
    <property type="component" value="Chromosome 5"/>
</dbReference>
<protein>
    <submittedName>
        <fullName evidence="1">Uncharacterized protein</fullName>
    </submittedName>
</protein>
<evidence type="ECO:0000313" key="2">
    <source>
        <dbReference type="Proteomes" id="UP001066276"/>
    </source>
</evidence>
<gene>
    <name evidence="1" type="ORF">NDU88_004753</name>
</gene>
<dbReference type="AlphaFoldDB" id="A0AAV7RI95"/>
<comment type="caution">
    <text evidence="1">The sequence shown here is derived from an EMBL/GenBank/DDBJ whole genome shotgun (WGS) entry which is preliminary data.</text>
</comment>
<accession>A0AAV7RI95</accession>
<reference evidence="1" key="1">
    <citation type="journal article" date="2022" name="bioRxiv">
        <title>Sequencing and chromosome-scale assembly of the giantPleurodeles waltlgenome.</title>
        <authorList>
            <person name="Brown T."/>
            <person name="Elewa A."/>
            <person name="Iarovenko S."/>
            <person name="Subramanian E."/>
            <person name="Araus A.J."/>
            <person name="Petzold A."/>
            <person name="Susuki M."/>
            <person name="Suzuki K.-i.T."/>
            <person name="Hayashi T."/>
            <person name="Toyoda A."/>
            <person name="Oliveira C."/>
            <person name="Osipova E."/>
            <person name="Leigh N.D."/>
            <person name="Simon A."/>
            <person name="Yun M.H."/>
        </authorList>
    </citation>
    <scope>NUCLEOTIDE SEQUENCE</scope>
    <source>
        <strain evidence="1">20211129_DDA</strain>
        <tissue evidence="1">Liver</tissue>
    </source>
</reference>
<evidence type="ECO:0000313" key="1">
    <source>
        <dbReference type="EMBL" id="KAJ1151974.1"/>
    </source>
</evidence>
<proteinExistence type="predicted"/>
<organism evidence="1 2">
    <name type="scientific">Pleurodeles waltl</name>
    <name type="common">Iberian ribbed newt</name>
    <dbReference type="NCBI Taxonomy" id="8319"/>
    <lineage>
        <taxon>Eukaryota</taxon>
        <taxon>Metazoa</taxon>
        <taxon>Chordata</taxon>
        <taxon>Craniata</taxon>
        <taxon>Vertebrata</taxon>
        <taxon>Euteleostomi</taxon>
        <taxon>Amphibia</taxon>
        <taxon>Batrachia</taxon>
        <taxon>Caudata</taxon>
        <taxon>Salamandroidea</taxon>
        <taxon>Salamandridae</taxon>
        <taxon>Pleurodelinae</taxon>
        <taxon>Pleurodeles</taxon>
    </lineage>
</organism>
<keyword evidence="2" id="KW-1185">Reference proteome</keyword>
<name>A0AAV7RI95_PLEWA</name>
<sequence length="135" mass="15230">MHGNLHSASIRSIELSSRVLRGRSAVHVRSLIVHRTAMTRTVRPSLSARIEAGSLGRASRRPPLCVLRAAGSSALDVREARPSGTVGAARWRRLLWLLRRLLRHVFFNLARHPAVRKMLFTSIRKDLLPRVYNAQ</sequence>